<dbReference type="AlphaFoldDB" id="A0A7S0HMI3"/>
<evidence type="ECO:0000313" key="2">
    <source>
        <dbReference type="EMBL" id="CAD8489811.1"/>
    </source>
</evidence>
<protein>
    <submittedName>
        <fullName evidence="2">Uncharacterized protein</fullName>
    </submittedName>
</protein>
<accession>A0A7S0HMI3</accession>
<reference evidence="2" key="1">
    <citation type="submission" date="2021-01" db="EMBL/GenBank/DDBJ databases">
        <authorList>
            <person name="Corre E."/>
            <person name="Pelletier E."/>
            <person name="Niang G."/>
            <person name="Scheremetjew M."/>
            <person name="Finn R."/>
            <person name="Kale V."/>
            <person name="Holt S."/>
            <person name="Cochrane G."/>
            <person name="Meng A."/>
            <person name="Brown T."/>
            <person name="Cohen L."/>
        </authorList>
    </citation>
    <scope>NUCLEOTIDE SEQUENCE</scope>
    <source>
        <strain evidence="2">CCMP325</strain>
    </source>
</reference>
<organism evidence="2">
    <name type="scientific">Hanusia phi</name>
    <dbReference type="NCBI Taxonomy" id="3032"/>
    <lineage>
        <taxon>Eukaryota</taxon>
        <taxon>Cryptophyceae</taxon>
        <taxon>Pyrenomonadales</taxon>
        <taxon>Geminigeraceae</taxon>
        <taxon>Hanusia</taxon>
    </lineage>
</organism>
<feature type="compositionally biased region" description="Basic and acidic residues" evidence="1">
    <location>
        <begin position="167"/>
        <end position="202"/>
    </location>
</feature>
<proteinExistence type="predicted"/>
<evidence type="ECO:0000256" key="1">
    <source>
        <dbReference type="SAM" id="MobiDB-lite"/>
    </source>
</evidence>
<feature type="region of interest" description="Disordered" evidence="1">
    <location>
        <begin position="167"/>
        <end position="225"/>
    </location>
</feature>
<sequence>MSLSLVPDDEERGNSIEISCDLESTIVFGRNEIDKEDKKLSKLVARLEPRDAKSAKITRVGRTGMHVIPKGETGTLSMCKEGEENGREKSTEVMWLGDQVVVLGSRRHTYVLLPQGKTWFQWAEQHREEEELRLLELREIGGQTMTEEELARKETLKIKIQRWKEEEEARLQDSRRRQEEGEKERQDTSGGQKIDEERRSNRDGMLSASDQAGLPPPPASSPHALSAILGEDLPEFDEKQRGSKLRSDRDDFSTLKPPLLILGSLEEGDKLWVEERKIRRQTPSMSGSFSRFMRKQNREMTVEWARTFNRRVRSFIERSIVSVEAGKQTVDEFPSWSRVVSDACRGLENLRRTYSGDLSTQEKLKEVGKELLLSQKLLDSFFLRSQGRNPRLNT</sequence>
<dbReference type="EMBL" id="HBEO01020085">
    <property type="protein sequence ID" value="CAD8489811.1"/>
    <property type="molecule type" value="Transcribed_RNA"/>
</dbReference>
<gene>
    <name evidence="2" type="ORF">HPHI1048_LOCUS13572</name>
</gene>
<name>A0A7S0HMI3_9CRYP</name>